<reference evidence="2" key="1">
    <citation type="submission" date="2020-10" db="EMBL/GenBank/DDBJ databases">
        <title>Genomic Encyclopedia of Type Strains, Phase IV (KMG-IV): sequencing the most valuable type-strain genomes for metagenomic binning, comparative biology and taxonomic classification.</title>
        <authorList>
            <person name="Goeker M."/>
        </authorList>
    </citation>
    <scope>NUCLEOTIDE SEQUENCE</scope>
    <source>
        <strain evidence="2">DSM 13886</strain>
    </source>
</reference>
<keyword evidence="3" id="KW-1185">Reference proteome</keyword>
<evidence type="ECO:0000313" key="3">
    <source>
        <dbReference type="Proteomes" id="UP000658225"/>
    </source>
</evidence>
<evidence type="ECO:0000313" key="2">
    <source>
        <dbReference type="EMBL" id="MBE1554696.1"/>
    </source>
</evidence>
<sequence>MLKAYQLLITLVDTHIPVWRRVIIPAETTFKRLHDTIQFSMGWQDYHLYQFDIEFAHKLSLRERILLVGDDEAYEEHQFRQLELLKNSVDKNLFEDPSRYNQWLLRSEVGKAKIIKLPRYVEANPEFSYTYDFGDDWKHTIQLENIINTYDNGYPVLLEGEGACPPEDVGGPPGYEHFQQVWNNPSHSEYEDIRSWGQSQMYEELDIEKTNRNMSDVLKLKRIKK</sequence>
<dbReference type="InterPro" id="IPR024047">
    <property type="entry name" value="MM3350-like_sf"/>
</dbReference>
<dbReference type="InterPro" id="IPR012912">
    <property type="entry name" value="Plasmid_pRiA4b_Orf3-like"/>
</dbReference>
<name>A0A927MNZ4_9BACL</name>
<dbReference type="SUPFAM" id="SSF159941">
    <property type="entry name" value="MM3350-like"/>
    <property type="match status" value="1"/>
</dbReference>
<feature type="domain" description="Plasmid pRiA4b Orf3-like" evidence="1">
    <location>
        <begin position="3"/>
        <end position="204"/>
    </location>
</feature>
<dbReference type="PANTHER" id="PTHR41878">
    <property type="entry name" value="LEXA REPRESSOR-RELATED"/>
    <property type="match status" value="1"/>
</dbReference>
<accession>A0A927MNZ4</accession>
<dbReference type="EMBL" id="JADBEL010000008">
    <property type="protein sequence ID" value="MBE1554696.1"/>
    <property type="molecule type" value="Genomic_DNA"/>
</dbReference>
<dbReference type="PANTHER" id="PTHR41878:SF1">
    <property type="entry name" value="TNPR PROTEIN"/>
    <property type="match status" value="1"/>
</dbReference>
<dbReference type="RefSeq" id="WP_192598461.1">
    <property type="nucleotide sequence ID" value="NZ_JADBEL010000008.1"/>
</dbReference>
<dbReference type="AlphaFoldDB" id="A0A927MNZ4"/>
<gene>
    <name evidence="2" type="ORF">H4683_001774</name>
</gene>
<dbReference type="Gene3D" id="3.10.290.30">
    <property type="entry name" value="MM3350-like"/>
    <property type="match status" value="1"/>
</dbReference>
<organism evidence="2 3">
    <name type="scientific">Sporosarcina limicola</name>
    <dbReference type="NCBI Taxonomy" id="34101"/>
    <lineage>
        <taxon>Bacteria</taxon>
        <taxon>Bacillati</taxon>
        <taxon>Bacillota</taxon>
        <taxon>Bacilli</taxon>
        <taxon>Bacillales</taxon>
        <taxon>Caryophanaceae</taxon>
        <taxon>Sporosarcina</taxon>
    </lineage>
</organism>
<protein>
    <recommendedName>
        <fullName evidence="1">Plasmid pRiA4b Orf3-like domain-containing protein</fullName>
    </recommendedName>
</protein>
<evidence type="ECO:0000259" key="1">
    <source>
        <dbReference type="Pfam" id="PF07929"/>
    </source>
</evidence>
<dbReference type="Pfam" id="PF07929">
    <property type="entry name" value="PRiA4_ORF3"/>
    <property type="match status" value="1"/>
</dbReference>
<dbReference type="Proteomes" id="UP000658225">
    <property type="component" value="Unassembled WGS sequence"/>
</dbReference>
<proteinExistence type="predicted"/>
<comment type="caution">
    <text evidence="2">The sequence shown here is derived from an EMBL/GenBank/DDBJ whole genome shotgun (WGS) entry which is preliminary data.</text>
</comment>